<gene>
    <name evidence="1" type="ORF">BDV33DRAFT_208862</name>
</gene>
<dbReference type="EMBL" id="ML733519">
    <property type="protein sequence ID" value="KAB8214863.1"/>
    <property type="molecule type" value="Genomic_DNA"/>
</dbReference>
<keyword evidence="2" id="KW-1185">Reference proteome</keyword>
<dbReference type="Proteomes" id="UP000326799">
    <property type="component" value="Unassembled WGS sequence"/>
</dbReference>
<proteinExistence type="predicted"/>
<accession>A0A5N6EDF8</accession>
<dbReference type="AlphaFoldDB" id="A0A5N6EDF8"/>
<organism evidence="1 2">
    <name type="scientific">Aspergillus novoparasiticus</name>
    <dbReference type="NCBI Taxonomy" id="986946"/>
    <lineage>
        <taxon>Eukaryota</taxon>
        <taxon>Fungi</taxon>
        <taxon>Dikarya</taxon>
        <taxon>Ascomycota</taxon>
        <taxon>Pezizomycotina</taxon>
        <taxon>Eurotiomycetes</taxon>
        <taxon>Eurotiomycetidae</taxon>
        <taxon>Eurotiales</taxon>
        <taxon>Aspergillaceae</taxon>
        <taxon>Aspergillus</taxon>
        <taxon>Aspergillus subgen. Circumdati</taxon>
    </lineage>
</organism>
<sequence length="202" mass="24221">MYHRLLILDSINDYDLFATIWHFIHGPEENVGEYFSQQRRLPHYIQLYREVQEEDEPPSKIEKDEKDYFQNKDVRNTIARKLTLISEWKTQYTVNNQPRLRKDMFVACPKLWKWVQEFMQDWEYGPWLLMCLPREQDLKRMRSTGTSRSFSSSPNFRRLENQSNIVEEEVPFAIWCSGSMALTLDEAAFPSRDLGEIRVSTQ</sequence>
<evidence type="ECO:0000313" key="1">
    <source>
        <dbReference type="EMBL" id="KAB8214863.1"/>
    </source>
</evidence>
<reference evidence="1 2" key="1">
    <citation type="submission" date="2019-04" db="EMBL/GenBank/DDBJ databases">
        <title>Fungal friends and foes A comparative genomics study of 23 Aspergillus species from section Flavi.</title>
        <authorList>
            <consortium name="DOE Joint Genome Institute"/>
            <person name="Kjaerbolling I."/>
            <person name="Vesth T.C."/>
            <person name="Frisvad J.C."/>
            <person name="Nybo J.L."/>
            <person name="Theobald S."/>
            <person name="Kildgaard S."/>
            <person name="Petersen T.I."/>
            <person name="Kuo A."/>
            <person name="Sato A."/>
            <person name="Lyhne E.K."/>
            <person name="Kogle M.E."/>
            <person name="Wiebenga A."/>
            <person name="Kun R.S."/>
            <person name="Lubbers R.J."/>
            <person name="Makela M.R."/>
            <person name="Barry K."/>
            <person name="Chovatia M."/>
            <person name="Clum A."/>
            <person name="Daum C."/>
            <person name="Haridas S."/>
            <person name="He G."/>
            <person name="LaButti K."/>
            <person name="Lipzen A."/>
            <person name="Mondo S."/>
            <person name="Pangilinan J."/>
            <person name="Riley R."/>
            <person name="Salamov A."/>
            <person name="Simmons B.A."/>
            <person name="Magnuson J.K."/>
            <person name="Henrissat B."/>
            <person name="Mortensen U.H."/>
            <person name="Larsen T.O."/>
            <person name="De vries R.P."/>
            <person name="Grigoriev I.V."/>
            <person name="Machida M."/>
            <person name="Baker S.E."/>
            <person name="Andersen M.R."/>
        </authorList>
    </citation>
    <scope>NUCLEOTIDE SEQUENCE [LARGE SCALE GENOMIC DNA]</scope>
    <source>
        <strain evidence="1 2">CBS 126849</strain>
    </source>
</reference>
<evidence type="ECO:0000313" key="2">
    <source>
        <dbReference type="Proteomes" id="UP000326799"/>
    </source>
</evidence>
<protein>
    <submittedName>
        <fullName evidence="1">Uncharacterized protein</fullName>
    </submittedName>
</protein>
<name>A0A5N6EDF8_9EURO</name>